<dbReference type="AlphaFoldDB" id="A0A164NCV5"/>
<accession>A0A164NCV5</accession>
<evidence type="ECO:0000313" key="2">
    <source>
        <dbReference type="Proteomes" id="UP000076482"/>
    </source>
</evidence>
<sequence>MKKVFYHVSTLLTKDGVFKPRIPLDRLENENSSIARVCVAESIEGCLSAFPDGGKELLETLYVQEMHVKVFRIDAEKLGIREEDIFNSSRLYTTDLVADAENNKENWILREFVVPEKDQYIIKLKSWEDSFRPIIPYNMMLKIQEYYGEKYFSYDMDPAEHLDQIQFYYEEIVDGLVSESPLIIDLQYELAI</sequence>
<evidence type="ECO:0000313" key="1">
    <source>
        <dbReference type="EMBL" id="KZD63358.1"/>
    </source>
</evidence>
<protein>
    <submittedName>
        <fullName evidence="1">Uncharacterized protein</fullName>
    </submittedName>
</protein>
<dbReference type="EMBL" id="LJKE01000056">
    <property type="protein sequence ID" value="KZD63358.1"/>
    <property type="molecule type" value="Genomic_DNA"/>
</dbReference>
<organism evidence="1 2">
    <name type="scientific">Bacillus cereus</name>
    <dbReference type="NCBI Taxonomy" id="1396"/>
    <lineage>
        <taxon>Bacteria</taxon>
        <taxon>Bacillati</taxon>
        <taxon>Bacillota</taxon>
        <taxon>Bacilli</taxon>
        <taxon>Bacillales</taxon>
        <taxon>Bacillaceae</taxon>
        <taxon>Bacillus</taxon>
        <taxon>Bacillus cereus group</taxon>
    </lineage>
</organism>
<dbReference type="Proteomes" id="UP000076482">
    <property type="component" value="Unassembled WGS sequence"/>
</dbReference>
<reference evidence="1 2" key="1">
    <citation type="submission" date="2015-09" db="EMBL/GenBank/DDBJ databases">
        <title>Bacillus cereus food isolates.</title>
        <authorList>
            <person name="Boekhorst J."/>
        </authorList>
    </citation>
    <scope>NUCLEOTIDE SEQUENCE [LARGE SCALE GENOMIC DNA]</scope>
    <source>
        <strain evidence="1 2">B4088</strain>
    </source>
</reference>
<gene>
    <name evidence="1" type="ORF">B4088_3343</name>
</gene>
<name>A0A164NCV5_BACCE</name>
<dbReference type="PATRIC" id="fig|1396.535.peg.3989"/>
<comment type="caution">
    <text evidence="1">The sequence shown here is derived from an EMBL/GenBank/DDBJ whole genome shotgun (WGS) entry which is preliminary data.</text>
</comment>
<dbReference type="RefSeq" id="WP_063261657.1">
    <property type="nucleotide sequence ID" value="NZ_LJKE01000056.1"/>
</dbReference>
<proteinExistence type="predicted"/>